<dbReference type="Proteomes" id="UP001637996">
    <property type="component" value="Unassembled WGS sequence"/>
</dbReference>
<evidence type="ECO:0000259" key="6">
    <source>
        <dbReference type="Pfam" id="PF00881"/>
    </source>
</evidence>
<protein>
    <submittedName>
        <fullName evidence="7">Nitroreductase family protein</fullName>
    </submittedName>
</protein>
<accession>A0ABW9M9F4</accession>
<evidence type="ECO:0000313" key="7">
    <source>
        <dbReference type="EMBL" id="MFO3665488.1"/>
    </source>
</evidence>
<dbReference type="SUPFAM" id="SSF55469">
    <property type="entry name" value="FMN-dependent nitroreductase-like"/>
    <property type="match status" value="1"/>
</dbReference>
<comment type="cofactor">
    <cofactor evidence="1">
        <name>FMN</name>
        <dbReference type="ChEBI" id="CHEBI:58210"/>
    </cofactor>
</comment>
<dbReference type="Pfam" id="PF00881">
    <property type="entry name" value="Nitroreductase"/>
    <property type="match status" value="1"/>
</dbReference>
<dbReference type="PANTHER" id="PTHR43673">
    <property type="entry name" value="NAD(P)H NITROREDUCTASE YDGI-RELATED"/>
    <property type="match status" value="1"/>
</dbReference>
<keyword evidence="4" id="KW-0288">FMN</keyword>
<keyword evidence="8" id="KW-1185">Reference proteome</keyword>
<reference evidence="7 8" key="1">
    <citation type="journal article" date="2025" name="Anaerobe">
        <title>Description of Anaerococcus kampingiae sp. nov., Anaerococcus groningensis sp. nov., Anaerococcus martiniensis sp. nov., and Anaerococcus cruorum sp. nov., isolated from human clinical specimens.</title>
        <authorList>
            <person name="Boiten K.E."/>
            <person name="Meijer J."/>
            <person name="van Wezel E.M."/>
            <person name="Veloo A.C.M."/>
        </authorList>
    </citation>
    <scope>NUCLEOTIDE SEQUENCE [LARGE SCALE GENOMIC DNA]</scope>
    <source>
        <strain evidence="7 8">ENR0831</strain>
    </source>
</reference>
<evidence type="ECO:0000256" key="2">
    <source>
        <dbReference type="ARBA" id="ARBA00007118"/>
    </source>
</evidence>
<comment type="similarity">
    <text evidence="2">Belongs to the nitroreductase family.</text>
</comment>
<proteinExistence type="inferred from homology"/>
<dbReference type="InterPro" id="IPR000415">
    <property type="entry name" value="Nitroreductase-like"/>
</dbReference>
<name>A0ABW9M9F4_9FIRM</name>
<feature type="domain" description="Nitroreductase" evidence="6">
    <location>
        <begin position="9"/>
        <end position="151"/>
    </location>
</feature>
<sequence length="168" mass="18685">MDFYEVLGKRVSTRKFSDEKVSDKDIEKLIDAANKAPIGMGTYDECRLTVIRDKSFIEEISKEYMEKMDKKSDPLFGAPLLIIFSSSKENDLRFQDAGCVLENISLAATSLNLGSCYIRGTFHNLGKDGAYIEKLNLDDGFSPVAGIVIGHPESKLVGKDHIIPTNFI</sequence>
<dbReference type="RefSeq" id="WP_410031183.1">
    <property type="nucleotide sequence ID" value="NZ_JBGMEI010000005.1"/>
</dbReference>
<evidence type="ECO:0000256" key="5">
    <source>
        <dbReference type="ARBA" id="ARBA00023002"/>
    </source>
</evidence>
<organism evidence="7 8">
    <name type="scientific">Anaerococcus martiniensis</name>
    <dbReference type="NCBI Taxonomy" id="3115615"/>
    <lineage>
        <taxon>Bacteria</taxon>
        <taxon>Bacillati</taxon>
        <taxon>Bacillota</taxon>
        <taxon>Tissierellia</taxon>
        <taxon>Tissierellales</taxon>
        <taxon>Peptoniphilaceae</taxon>
        <taxon>Anaerococcus</taxon>
    </lineage>
</organism>
<gene>
    <name evidence="7" type="ORF">ACCQ41_04435</name>
</gene>
<evidence type="ECO:0000256" key="4">
    <source>
        <dbReference type="ARBA" id="ARBA00022643"/>
    </source>
</evidence>
<dbReference type="EMBL" id="JBGMEI010000005">
    <property type="protein sequence ID" value="MFO3665488.1"/>
    <property type="molecule type" value="Genomic_DNA"/>
</dbReference>
<keyword evidence="5" id="KW-0560">Oxidoreductase</keyword>
<dbReference type="InterPro" id="IPR029479">
    <property type="entry name" value="Nitroreductase"/>
</dbReference>
<dbReference type="Gene3D" id="3.40.109.10">
    <property type="entry name" value="NADH Oxidase"/>
    <property type="match status" value="1"/>
</dbReference>
<keyword evidence="3" id="KW-0285">Flavoprotein</keyword>
<comment type="caution">
    <text evidence="7">The sequence shown here is derived from an EMBL/GenBank/DDBJ whole genome shotgun (WGS) entry which is preliminary data.</text>
</comment>
<evidence type="ECO:0000256" key="1">
    <source>
        <dbReference type="ARBA" id="ARBA00001917"/>
    </source>
</evidence>
<evidence type="ECO:0000313" key="8">
    <source>
        <dbReference type="Proteomes" id="UP001637996"/>
    </source>
</evidence>
<dbReference type="PANTHER" id="PTHR43673:SF2">
    <property type="entry name" value="NITROREDUCTASE"/>
    <property type="match status" value="1"/>
</dbReference>
<evidence type="ECO:0000256" key="3">
    <source>
        <dbReference type="ARBA" id="ARBA00022630"/>
    </source>
</evidence>